<proteinExistence type="predicted"/>
<protein>
    <recommendedName>
        <fullName evidence="1">DUF7882 domain-containing protein</fullName>
    </recommendedName>
</protein>
<sequence>MGELVYGAEGTPIRIPEHLLAHVKLVVTTKLRRHESFMLSWHHADGSGCSSVWLEPSIPLRFVFENVDEPRMDRALLARLAAGANSNAGLILDLDEIHLLAPAVTPSRAPQKSVKQGAQPAA</sequence>
<dbReference type="Proteomes" id="UP000777440">
    <property type="component" value="Unassembled WGS sequence"/>
</dbReference>
<keyword evidence="3" id="KW-1185">Reference proteome</keyword>
<feature type="domain" description="DUF7882" evidence="1">
    <location>
        <begin position="1"/>
        <end position="92"/>
    </location>
</feature>
<evidence type="ECO:0000313" key="3">
    <source>
        <dbReference type="Proteomes" id="UP000777440"/>
    </source>
</evidence>
<dbReference type="EMBL" id="JAEUAX010000007">
    <property type="protein sequence ID" value="MBW9110800.1"/>
    <property type="molecule type" value="Genomic_DNA"/>
</dbReference>
<evidence type="ECO:0000259" key="1">
    <source>
        <dbReference type="Pfam" id="PF25355"/>
    </source>
</evidence>
<dbReference type="RefSeq" id="WP_220339971.1">
    <property type="nucleotide sequence ID" value="NZ_JAEUAX010000007.1"/>
</dbReference>
<gene>
    <name evidence="2" type="ORF">JNB61_13545</name>
</gene>
<name>A0ABS7I093_9MICO</name>
<dbReference type="Pfam" id="PF25355">
    <property type="entry name" value="DUF7882"/>
    <property type="match status" value="1"/>
</dbReference>
<organism evidence="2 3">
    <name type="scientific">Microbacterium ureisolvens</name>
    <dbReference type="NCBI Taxonomy" id="2781186"/>
    <lineage>
        <taxon>Bacteria</taxon>
        <taxon>Bacillati</taxon>
        <taxon>Actinomycetota</taxon>
        <taxon>Actinomycetes</taxon>
        <taxon>Micrococcales</taxon>
        <taxon>Microbacteriaceae</taxon>
        <taxon>Microbacterium</taxon>
    </lineage>
</organism>
<accession>A0ABS7I093</accession>
<reference evidence="2 3" key="1">
    <citation type="journal article" date="2021" name="MBio">
        <title>Poor Competitiveness of Bradyrhizobium in Pigeon Pea Root Colonization in Indian Soils.</title>
        <authorList>
            <person name="Chalasani D."/>
            <person name="Basu A."/>
            <person name="Pullabhotla S.V.S.R.N."/>
            <person name="Jorrin B."/>
            <person name="Neal A.L."/>
            <person name="Poole P.S."/>
            <person name="Podile A.R."/>
            <person name="Tkacz A."/>
        </authorList>
    </citation>
    <scope>NUCLEOTIDE SEQUENCE [LARGE SCALE GENOMIC DNA]</scope>
    <source>
        <strain evidence="2 3">HU12</strain>
    </source>
</reference>
<dbReference type="InterPro" id="IPR057204">
    <property type="entry name" value="DUF7882"/>
</dbReference>
<comment type="caution">
    <text evidence="2">The sequence shown here is derived from an EMBL/GenBank/DDBJ whole genome shotgun (WGS) entry which is preliminary data.</text>
</comment>
<evidence type="ECO:0000313" key="2">
    <source>
        <dbReference type="EMBL" id="MBW9110800.1"/>
    </source>
</evidence>